<name>A0AAD8R3E2_LOLMU</name>
<dbReference type="InterPro" id="IPR001574">
    <property type="entry name" value="Ribosome_inactivat_prot"/>
</dbReference>
<dbReference type="InterPro" id="IPR036041">
    <property type="entry name" value="Ribosome-inact_prot_sf"/>
</dbReference>
<keyword evidence="1" id="KW-0652">Protein synthesis inhibitor</keyword>
<dbReference type="SUPFAM" id="SSF56371">
    <property type="entry name" value="Ribosome inactivating proteins (RIP)"/>
    <property type="match status" value="1"/>
</dbReference>
<dbReference type="EC" id="3.2.2.22" evidence="1"/>
<protein>
    <recommendedName>
        <fullName evidence="1">rRNA N-glycosylase</fullName>
        <ecNumber evidence="1">3.2.2.22</ecNumber>
    </recommendedName>
</protein>
<dbReference type="PANTHER" id="PTHR33453:SF48">
    <property type="entry name" value="RRNA N-GLYCOSYLASE"/>
    <property type="match status" value="1"/>
</dbReference>
<comment type="caution">
    <text evidence="2">The sequence shown here is derived from an EMBL/GenBank/DDBJ whole genome shotgun (WGS) entry which is preliminary data.</text>
</comment>
<dbReference type="GO" id="GO:0006952">
    <property type="term" value="P:defense response"/>
    <property type="evidence" value="ECO:0007669"/>
    <property type="project" value="UniProtKB-KW"/>
</dbReference>
<evidence type="ECO:0000313" key="2">
    <source>
        <dbReference type="EMBL" id="KAK1611998.1"/>
    </source>
</evidence>
<proteinExistence type="inferred from homology"/>
<evidence type="ECO:0000256" key="1">
    <source>
        <dbReference type="RuleBase" id="RU004915"/>
    </source>
</evidence>
<dbReference type="AlphaFoldDB" id="A0AAD8R3E2"/>
<dbReference type="GO" id="GO:0017148">
    <property type="term" value="P:negative regulation of translation"/>
    <property type="evidence" value="ECO:0007669"/>
    <property type="project" value="UniProtKB-KW"/>
</dbReference>
<dbReference type="GO" id="GO:0090729">
    <property type="term" value="F:toxin activity"/>
    <property type="evidence" value="ECO:0007669"/>
    <property type="project" value="UniProtKB-KW"/>
</dbReference>
<dbReference type="InterPro" id="IPR017989">
    <property type="entry name" value="Ribosome_inactivat_1/2"/>
</dbReference>
<dbReference type="InterPro" id="IPR016138">
    <property type="entry name" value="Ribosome_inactivat_prot_sub1"/>
</dbReference>
<dbReference type="Pfam" id="PF00161">
    <property type="entry name" value="RIP"/>
    <property type="match status" value="1"/>
</dbReference>
<dbReference type="Gene3D" id="3.40.420.10">
    <property type="entry name" value="Ricin (A subunit), domain 1"/>
    <property type="match status" value="1"/>
</dbReference>
<keyword evidence="1" id="KW-0378">Hydrolase</keyword>
<dbReference type="PANTHER" id="PTHR33453">
    <property type="match status" value="1"/>
</dbReference>
<organism evidence="2 3">
    <name type="scientific">Lolium multiflorum</name>
    <name type="common">Italian ryegrass</name>
    <name type="synonym">Lolium perenne subsp. multiflorum</name>
    <dbReference type="NCBI Taxonomy" id="4521"/>
    <lineage>
        <taxon>Eukaryota</taxon>
        <taxon>Viridiplantae</taxon>
        <taxon>Streptophyta</taxon>
        <taxon>Embryophyta</taxon>
        <taxon>Tracheophyta</taxon>
        <taxon>Spermatophyta</taxon>
        <taxon>Magnoliopsida</taxon>
        <taxon>Liliopsida</taxon>
        <taxon>Poales</taxon>
        <taxon>Poaceae</taxon>
        <taxon>BOP clade</taxon>
        <taxon>Pooideae</taxon>
        <taxon>Poodae</taxon>
        <taxon>Poeae</taxon>
        <taxon>Poeae Chloroplast Group 2 (Poeae type)</taxon>
        <taxon>Loliodinae</taxon>
        <taxon>Loliinae</taxon>
        <taxon>Lolium</taxon>
    </lineage>
</organism>
<dbReference type="GO" id="GO:0030598">
    <property type="term" value="F:rRNA N-glycosylase activity"/>
    <property type="evidence" value="ECO:0007669"/>
    <property type="project" value="UniProtKB-EC"/>
</dbReference>
<comment type="similarity">
    <text evidence="1">Belongs to the ribosome-inactivating protein family.</text>
</comment>
<evidence type="ECO:0000313" key="3">
    <source>
        <dbReference type="Proteomes" id="UP001231189"/>
    </source>
</evidence>
<reference evidence="2" key="1">
    <citation type="submission" date="2023-07" db="EMBL/GenBank/DDBJ databases">
        <title>A chromosome-level genome assembly of Lolium multiflorum.</title>
        <authorList>
            <person name="Chen Y."/>
            <person name="Copetti D."/>
            <person name="Kolliker R."/>
            <person name="Studer B."/>
        </authorList>
    </citation>
    <scope>NUCLEOTIDE SEQUENCE</scope>
    <source>
        <strain evidence="2">02402/16</strain>
        <tissue evidence="2">Leaf</tissue>
    </source>
</reference>
<dbReference type="PRINTS" id="PR00396">
    <property type="entry name" value="SHIGARICIN"/>
</dbReference>
<dbReference type="Proteomes" id="UP001231189">
    <property type="component" value="Unassembled WGS sequence"/>
</dbReference>
<keyword evidence="3" id="KW-1185">Reference proteome</keyword>
<accession>A0AAD8R3E2</accession>
<keyword evidence="1" id="KW-0611">Plant defense</keyword>
<gene>
    <name evidence="2" type="ORF">QYE76_035671</name>
</gene>
<keyword evidence="1" id="KW-0800">Toxin</keyword>
<sequence>MYLHTEWDKFAHAHNLKVGCLITFLYSSSRKVAKERGVALPQPLVVMPLSYNVGSGTYSKFVDNVRTALATHPSPDSTQGHPVLMKQPFRLGHPPGRLLQVELFVGNTSATLAIRDDNLYVVGFRPPSGSWYELCKASKGPHQQQIIPGSTLLDCGAVTYRDLVGGTTRDEVNRGRSRI</sequence>
<dbReference type="EMBL" id="JAUUTY010000007">
    <property type="protein sequence ID" value="KAK1611998.1"/>
    <property type="molecule type" value="Genomic_DNA"/>
</dbReference>
<comment type="catalytic activity">
    <reaction evidence="1">
        <text>Endohydrolysis of the N-glycosidic bond at one specific adenosine on the 28S rRNA.</text>
        <dbReference type="EC" id="3.2.2.22"/>
    </reaction>
</comment>